<name>X1K6H1_9ZZZZ</name>
<gene>
    <name evidence="2" type="ORF">S03H2_68712</name>
</gene>
<dbReference type="Gene3D" id="3.40.50.300">
    <property type="entry name" value="P-loop containing nucleotide triphosphate hydrolases"/>
    <property type="match status" value="1"/>
</dbReference>
<feature type="domain" description="ABC transporter" evidence="1">
    <location>
        <begin position="20"/>
        <end position="69"/>
    </location>
</feature>
<organism evidence="2">
    <name type="scientific">marine sediment metagenome</name>
    <dbReference type="NCBI Taxonomy" id="412755"/>
    <lineage>
        <taxon>unclassified sequences</taxon>
        <taxon>metagenomes</taxon>
        <taxon>ecological metagenomes</taxon>
    </lineage>
</organism>
<dbReference type="GO" id="GO:0016887">
    <property type="term" value="F:ATP hydrolysis activity"/>
    <property type="evidence" value="ECO:0007669"/>
    <property type="project" value="InterPro"/>
</dbReference>
<dbReference type="GO" id="GO:0005743">
    <property type="term" value="C:mitochondrial inner membrane"/>
    <property type="evidence" value="ECO:0007669"/>
    <property type="project" value="TreeGrafter"/>
</dbReference>
<dbReference type="GO" id="GO:0005524">
    <property type="term" value="F:ATP binding"/>
    <property type="evidence" value="ECO:0007669"/>
    <property type="project" value="InterPro"/>
</dbReference>
<dbReference type="InterPro" id="IPR027417">
    <property type="entry name" value="P-loop_NTPase"/>
</dbReference>
<accession>X1K6H1</accession>
<dbReference type="Pfam" id="PF00005">
    <property type="entry name" value="ABC_tran"/>
    <property type="match status" value="1"/>
</dbReference>
<comment type="caution">
    <text evidence="2">The sequence shown here is derived from an EMBL/GenBank/DDBJ whole genome shotgun (WGS) entry which is preliminary data.</text>
</comment>
<protein>
    <recommendedName>
        <fullName evidence="1">ABC transporter domain-containing protein</fullName>
    </recommendedName>
</protein>
<feature type="non-terminal residue" evidence="2">
    <location>
        <position position="1"/>
    </location>
</feature>
<dbReference type="AlphaFoldDB" id="X1K6H1"/>
<dbReference type="EMBL" id="BARU01045225">
    <property type="protein sequence ID" value="GAH85859.1"/>
    <property type="molecule type" value="Genomic_DNA"/>
</dbReference>
<sequence length="152" mass="17103">QRLSTIRNADIVMILKNGNIVDFVNLPDRYDTAVGEKGLNLSGGQKQRIAIARAVLMDPKILILDDATSSVDTETEHLIQKALLKLMKNKTSIIIAQRLSTIRNADIVMILKNGNIVDFVTRKKDKSCHDILLETSKIYTEIFNNQLIKEDI</sequence>
<proteinExistence type="predicted"/>
<dbReference type="GO" id="GO:0090374">
    <property type="term" value="P:oligopeptide export from mitochondrion"/>
    <property type="evidence" value="ECO:0007669"/>
    <property type="project" value="TreeGrafter"/>
</dbReference>
<dbReference type="SUPFAM" id="SSF52540">
    <property type="entry name" value="P-loop containing nucleoside triphosphate hydrolases"/>
    <property type="match status" value="1"/>
</dbReference>
<reference evidence="2" key="1">
    <citation type="journal article" date="2014" name="Front. Microbiol.">
        <title>High frequency of phylogenetically diverse reductive dehalogenase-homologous genes in deep subseafloor sedimentary metagenomes.</title>
        <authorList>
            <person name="Kawai M."/>
            <person name="Futagami T."/>
            <person name="Toyoda A."/>
            <person name="Takaki Y."/>
            <person name="Nishi S."/>
            <person name="Hori S."/>
            <person name="Arai W."/>
            <person name="Tsubouchi T."/>
            <person name="Morono Y."/>
            <person name="Uchiyama I."/>
            <person name="Ito T."/>
            <person name="Fujiyama A."/>
            <person name="Inagaki F."/>
            <person name="Takami H."/>
        </authorList>
    </citation>
    <scope>NUCLEOTIDE SEQUENCE</scope>
    <source>
        <strain evidence="2">Expedition CK06-06</strain>
    </source>
</reference>
<dbReference type="PANTHER" id="PTHR43394">
    <property type="entry name" value="ATP-DEPENDENT PERMEASE MDL1, MITOCHONDRIAL"/>
    <property type="match status" value="1"/>
</dbReference>
<dbReference type="InterPro" id="IPR039421">
    <property type="entry name" value="Type_1_exporter"/>
</dbReference>
<evidence type="ECO:0000313" key="2">
    <source>
        <dbReference type="EMBL" id="GAH85859.1"/>
    </source>
</evidence>
<dbReference type="GO" id="GO:0015421">
    <property type="term" value="F:ABC-type oligopeptide transporter activity"/>
    <property type="evidence" value="ECO:0007669"/>
    <property type="project" value="TreeGrafter"/>
</dbReference>
<dbReference type="InterPro" id="IPR003439">
    <property type="entry name" value="ABC_transporter-like_ATP-bd"/>
</dbReference>
<evidence type="ECO:0000259" key="1">
    <source>
        <dbReference type="Pfam" id="PF00005"/>
    </source>
</evidence>
<dbReference type="PANTHER" id="PTHR43394:SF1">
    <property type="entry name" value="ATP-BINDING CASSETTE SUB-FAMILY B MEMBER 10, MITOCHONDRIAL"/>
    <property type="match status" value="1"/>
</dbReference>